<dbReference type="HOGENOM" id="CLU_2542747_0_0_1"/>
<evidence type="ECO:0000313" key="3">
    <source>
        <dbReference type="Proteomes" id="UP000027222"/>
    </source>
</evidence>
<proteinExistence type="predicted"/>
<dbReference type="AlphaFoldDB" id="A0A067TB19"/>
<evidence type="ECO:0008006" key="4">
    <source>
        <dbReference type="Google" id="ProtNLM"/>
    </source>
</evidence>
<reference evidence="3" key="1">
    <citation type="journal article" date="2014" name="Proc. Natl. Acad. Sci. U.S.A.">
        <title>Extensive sampling of basidiomycete genomes demonstrates inadequacy of the white-rot/brown-rot paradigm for wood decay fungi.</title>
        <authorList>
            <person name="Riley R."/>
            <person name="Salamov A.A."/>
            <person name="Brown D.W."/>
            <person name="Nagy L.G."/>
            <person name="Floudas D."/>
            <person name="Held B.W."/>
            <person name="Levasseur A."/>
            <person name="Lombard V."/>
            <person name="Morin E."/>
            <person name="Otillar R."/>
            <person name="Lindquist E.A."/>
            <person name="Sun H."/>
            <person name="LaButti K.M."/>
            <person name="Schmutz J."/>
            <person name="Jabbour D."/>
            <person name="Luo H."/>
            <person name="Baker S.E."/>
            <person name="Pisabarro A.G."/>
            <person name="Walton J.D."/>
            <person name="Blanchette R.A."/>
            <person name="Henrissat B."/>
            <person name="Martin F."/>
            <person name="Cullen D."/>
            <person name="Hibbett D.S."/>
            <person name="Grigoriev I.V."/>
        </authorList>
    </citation>
    <scope>NUCLEOTIDE SEQUENCE [LARGE SCALE GENOMIC DNA]</scope>
    <source>
        <strain evidence="3">CBS 339.88</strain>
    </source>
</reference>
<organism evidence="2 3">
    <name type="scientific">Galerina marginata (strain CBS 339.88)</name>
    <dbReference type="NCBI Taxonomy" id="685588"/>
    <lineage>
        <taxon>Eukaryota</taxon>
        <taxon>Fungi</taxon>
        <taxon>Dikarya</taxon>
        <taxon>Basidiomycota</taxon>
        <taxon>Agaricomycotina</taxon>
        <taxon>Agaricomycetes</taxon>
        <taxon>Agaricomycetidae</taxon>
        <taxon>Agaricales</taxon>
        <taxon>Agaricineae</taxon>
        <taxon>Strophariaceae</taxon>
        <taxon>Galerina</taxon>
    </lineage>
</organism>
<feature type="chain" id="PRO_5001649012" description="CBM1 domain-containing protein" evidence="1">
    <location>
        <begin position="36"/>
        <end position="83"/>
    </location>
</feature>
<gene>
    <name evidence="2" type="ORF">GALMADRAFT_1192277</name>
</gene>
<dbReference type="OrthoDB" id="3054145at2759"/>
<dbReference type="EMBL" id="KL142372">
    <property type="protein sequence ID" value="KDR80346.1"/>
    <property type="molecule type" value="Genomic_DNA"/>
</dbReference>
<keyword evidence="1" id="KW-0732">Signal</keyword>
<feature type="signal peptide" evidence="1">
    <location>
        <begin position="1"/>
        <end position="35"/>
    </location>
</feature>
<evidence type="ECO:0000313" key="2">
    <source>
        <dbReference type="EMBL" id="KDR80346.1"/>
    </source>
</evidence>
<name>A0A067TB19_GALM3</name>
<protein>
    <recommendedName>
        <fullName evidence="4">CBM1 domain-containing protein</fullName>
    </recommendedName>
</protein>
<accession>A0A067TB19</accession>
<dbReference type="Proteomes" id="UP000027222">
    <property type="component" value="Unassembled WGS sequence"/>
</dbReference>
<keyword evidence="3" id="KW-1185">Reference proteome</keyword>
<sequence>MKFHKSAEANASDPRQKMKLFSAFLVFALSVVVAGQDADPGIVGWNEQCGSILGTQPCSNPALKCCYLYPDYGVCRLFCPKST</sequence>
<evidence type="ECO:0000256" key="1">
    <source>
        <dbReference type="SAM" id="SignalP"/>
    </source>
</evidence>